<evidence type="ECO:0000313" key="4">
    <source>
        <dbReference type="Proteomes" id="UP000234275"/>
    </source>
</evidence>
<keyword evidence="2" id="KW-0472">Membrane</keyword>
<keyword evidence="4" id="KW-1185">Reference proteome</keyword>
<evidence type="ECO:0000256" key="2">
    <source>
        <dbReference type="SAM" id="Phobius"/>
    </source>
</evidence>
<keyword evidence="2" id="KW-1133">Transmembrane helix</keyword>
<dbReference type="GeneID" id="36550802"/>
<accession>A0A2I2G0A0</accession>
<dbReference type="RefSeq" id="XP_024701617.1">
    <property type="nucleotide sequence ID" value="XM_024843103.1"/>
</dbReference>
<dbReference type="EMBL" id="MSFO01000007">
    <property type="protein sequence ID" value="PLB46315.1"/>
    <property type="molecule type" value="Genomic_DNA"/>
</dbReference>
<proteinExistence type="predicted"/>
<evidence type="ECO:0000256" key="1">
    <source>
        <dbReference type="SAM" id="MobiDB-lite"/>
    </source>
</evidence>
<dbReference type="Proteomes" id="UP000234275">
    <property type="component" value="Unassembled WGS sequence"/>
</dbReference>
<reference evidence="3 4" key="1">
    <citation type="submission" date="2016-12" db="EMBL/GenBank/DDBJ databases">
        <title>The genomes of Aspergillus section Nigri reveals drivers in fungal speciation.</title>
        <authorList>
            <consortium name="DOE Joint Genome Institute"/>
            <person name="Vesth T.C."/>
            <person name="Nybo J."/>
            <person name="Theobald S."/>
            <person name="Brandl J."/>
            <person name="Frisvad J.C."/>
            <person name="Nielsen K.F."/>
            <person name="Lyhne E.K."/>
            <person name="Kogle M.E."/>
            <person name="Kuo A."/>
            <person name="Riley R."/>
            <person name="Clum A."/>
            <person name="Nolan M."/>
            <person name="Lipzen A."/>
            <person name="Salamov A."/>
            <person name="Henrissat B."/>
            <person name="Wiebenga A."/>
            <person name="De Vries R.P."/>
            <person name="Grigoriev I.V."/>
            <person name="Mortensen U.H."/>
            <person name="Andersen M.R."/>
            <person name="Baker S.E."/>
        </authorList>
    </citation>
    <scope>NUCLEOTIDE SEQUENCE [LARGE SCALE GENOMIC DNA]</scope>
    <source>
        <strain evidence="3 4">IBT 23096</strain>
    </source>
</reference>
<name>A0A2I2G0A0_9EURO</name>
<protein>
    <submittedName>
        <fullName evidence="3">Uncharacterized protein</fullName>
    </submittedName>
</protein>
<feature type="transmembrane region" description="Helical" evidence="2">
    <location>
        <begin position="81"/>
        <end position="103"/>
    </location>
</feature>
<evidence type="ECO:0000313" key="3">
    <source>
        <dbReference type="EMBL" id="PLB46315.1"/>
    </source>
</evidence>
<feature type="region of interest" description="Disordered" evidence="1">
    <location>
        <begin position="1"/>
        <end position="22"/>
    </location>
</feature>
<dbReference type="VEuPathDB" id="FungiDB:P170DRAFT_263923"/>
<sequence>MPPSGKPHYTMQFRSGTGTSNLHSNLYQVRTAPPSRSVSSRRHRKLGYILRHCSLPSPSGLNTPNASTNNSGQFSPSTTHLCILVCYFGFVFGLTCFNFIFYIP</sequence>
<feature type="compositionally biased region" description="Polar residues" evidence="1">
    <location>
        <begin position="12"/>
        <end position="22"/>
    </location>
</feature>
<keyword evidence="2" id="KW-0812">Transmembrane</keyword>
<gene>
    <name evidence="3" type="ORF">P170DRAFT_263923</name>
</gene>
<comment type="caution">
    <text evidence="3">The sequence shown here is derived from an EMBL/GenBank/DDBJ whole genome shotgun (WGS) entry which is preliminary data.</text>
</comment>
<dbReference type="AlphaFoldDB" id="A0A2I2G0A0"/>
<organism evidence="3 4">
    <name type="scientific">Aspergillus steynii IBT 23096</name>
    <dbReference type="NCBI Taxonomy" id="1392250"/>
    <lineage>
        <taxon>Eukaryota</taxon>
        <taxon>Fungi</taxon>
        <taxon>Dikarya</taxon>
        <taxon>Ascomycota</taxon>
        <taxon>Pezizomycotina</taxon>
        <taxon>Eurotiomycetes</taxon>
        <taxon>Eurotiomycetidae</taxon>
        <taxon>Eurotiales</taxon>
        <taxon>Aspergillaceae</taxon>
        <taxon>Aspergillus</taxon>
        <taxon>Aspergillus subgen. Circumdati</taxon>
    </lineage>
</organism>